<keyword evidence="13" id="KW-1185">Reference proteome</keyword>
<dbReference type="RefSeq" id="WP_052415359.1">
    <property type="nucleotide sequence ID" value="NZ_BBNQ01000009.1"/>
</dbReference>
<feature type="compositionally biased region" description="Acidic residues" evidence="5">
    <location>
        <begin position="261"/>
        <end position="287"/>
    </location>
</feature>
<dbReference type="Gene3D" id="3.10.50.40">
    <property type="match status" value="1"/>
</dbReference>
<dbReference type="Proteomes" id="UP000029643">
    <property type="component" value="Unassembled WGS sequence"/>
</dbReference>
<dbReference type="Proteomes" id="UP000029644">
    <property type="component" value="Unassembled WGS sequence"/>
</dbReference>
<dbReference type="STRING" id="221126.SAMN04489722_10593"/>
<dbReference type="AlphaFoldDB" id="A0A090WLX1"/>
<dbReference type="Proteomes" id="UP000294824">
    <property type="component" value="Unassembled WGS sequence"/>
</dbReference>
<reference evidence="11 12" key="1">
    <citation type="journal article" date="2014" name="Genome Announc.">
        <title>Draft Genome Sequences of Marine Flavobacterium Algibacter lectus Strains SS8 and NR4.</title>
        <authorList>
            <person name="Takatani N."/>
            <person name="Nakanishi M."/>
            <person name="Meirelles P."/>
            <person name="Mino S."/>
            <person name="Suda W."/>
            <person name="Oshima K."/>
            <person name="Hattori M."/>
            <person name="Ohkuma M."/>
            <person name="Hosokawa M."/>
            <person name="Miyashita K."/>
            <person name="Thompson F.L."/>
            <person name="Niwa A."/>
            <person name="Sawabe T."/>
            <person name="Sawabe T."/>
        </authorList>
    </citation>
    <scope>NUCLEOTIDE SEQUENCE [LARGE SCALE GENOMIC DNA]</scope>
    <source>
        <strain evidence="9">JCM 19274</strain>
        <strain evidence="8 12">JCM 19300</strain>
        <strain evidence="11">JCM19274</strain>
    </source>
</reference>
<dbReference type="InterPro" id="IPR046357">
    <property type="entry name" value="PPIase_dom_sf"/>
</dbReference>
<dbReference type="OrthoDB" id="1424215at2"/>
<feature type="region of interest" description="Disordered" evidence="5">
    <location>
        <begin position="259"/>
        <end position="307"/>
    </location>
</feature>
<dbReference type="EMBL" id="SORL01000009">
    <property type="protein sequence ID" value="TDY61389.1"/>
    <property type="molecule type" value="Genomic_DNA"/>
</dbReference>
<dbReference type="PROSITE" id="PS50059">
    <property type="entry name" value="FKBP_PPIASE"/>
    <property type="match status" value="1"/>
</dbReference>
<dbReference type="InterPro" id="IPR001179">
    <property type="entry name" value="PPIase_FKBP_dom"/>
</dbReference>
<keyword evidence="4 9" id="KW-0413">Isomerase</keyword>
<evidence type="ECO:0000313" key="13">
    <source>
        <dbReference type="Proteomes" id="UP000294824"/>
    </source>
</evidence>
<dbReference type="PROSITE" id="PS51257">
    <property type="entry name" value="PROKAR_LIPOPROTEIN"/>
    <property type="match status" value="1"/>
</dbReference>
<dbReference type="EMBL" id="BBNQ01000009">
    <property type="protein sequence ID" value="GAL63041.1"/>
    <property type="molecule type" value="Genomic_DNA"/>
</dbReference>
<evidence type="ECO:0000313" key="10">
    <source>
        <dbReference type="EMBL" id="TDY61389.1"/>
    </source>
</evidence>
<comment type="caution">
    <text evidence="9">The sequence shown here is derived from an EMBL/GenBank/DDBJ whole genome shotgun (WGS) entry which is preliminary data.</text>
</comment>
<evidence type="ECO:0000256" key="3">
    <source>
        <dbReference type="ARBA" id="ARBA00023110"/>
    </source>
</evidence>
<dbReference type="EMBL" id="BBNU01000002">
    <property type="protein sequence ID" value="GAL78065.1"/>
    <property type="molecule type" value="Genomic_DNA"/>
</dbReference>
<name>A0A090WLX1_9FLAO</name>
<proteinExistence type="predicted"/>
<feature type="domain" description="PPIase FKBP-type" evidence="7">
    <location>
        <begin position="136"/>
        <end position="234"/>
    </location>
</feature>
<evidence type="ECO:0000313" key="9">
    <source>
        <dbReference type="EMBL" id="GAL78065.1"/>
    </source>
</evidence>
<comment type="catalytic activity">
    <reaction evidence="1 4">
        <text>[protein]-peptidylproline (omega=180) = [protein]-peptidylproline (omega=0)</text>
        <dbReference type="Rhea" id="RHEA:16237"/>
        <dbReference type="Rhea" id="RHEA-COMP:10747"/>
        <dbReference type="Rhea" id="RHEA-COMP:10748"/>
        <dbReference type="ChEBI" id="CHEBI:83833"/>
        <dbReference type="ChEBI" id="CHEBI:83834"/>
        <dbReference type="EC" id="5.2.1.8"/>
    </reaction>
</comment>
<feature type="chain" id="PRO_5010408463" description="peptidylprolyl isomerase" evidence="6">
    <location>
        <begin position="22"/>
        <end position="325"/>
    </location>
</feature>
<dbReference type="GO" id="GO:0003755">
    <property type="term" value="F:peptidyl-prolyl cis-trans isomerase activity"/>
    <property type="evidence" value="ECO:0007669"/>
    <property type="project" value="UniProtKB-KW"/>
</dbReference>
<evidence type="ECO:0000256" key="1">
    <source>
        <dbReference type="ARBA" id="ARBA00000971"/>
    </source>
</evidence>
<accession>A0A4R8M7G2</accession>
<evidence type="ECO:0000256" key="2">
    <source>
        <dbReference type="ARBA" id="ARBA00013194"/>
    </source>
</evidence>
<protein>
    <recommendedName>
        <fullName evidence="2 4">peptidylprolyl isomerase</fullName>
        <ecNumber evidence="2 4">5.2.1.8</ecNumber>
    </recommendedName>
</protein>
<evidence type="ECO:0000256" key="5">
    <source>
        <dbReference type="SAM" id="MobiDB-lite"/>
    </source>
</evidence>
<evidence type="ECO:0000256" key="6">
    <source>
        <dbReference type="SAM" id="SignalP"/>
    </source>
</evidence>
<evidence type="ECO:0000313" key="8">
    <source>
        <dbReference type="EMBL" id="GAL63041.1"/>
    </source>
</evidence>
<keyword evidence="6" id="KW-0732">Signal</keyword>
<gene>
    <name evidence="10" type="ORF">DFQ06_2719</name>
    <name evidence="9" type="ORF">JCM19274_4564</name>
    <name evidence="8" type="ORF">JCM19300_1059</name>
</gene>
<evidence type="ECO:0000256" key="4">
    <source>
        <dbReference type="PROSITE-ProRule" id="PRU00277"/>
    </source>
</evidence>
<evidence type="ECO:0000313" key="11">
    <source>
        <dbReference type="Proteomes" id="UP000029643"/>
    </source>
</evidence>
<sequence>MSLRKISFLILSLVLVFSACKKDDDADDVVIVEENDRTEQQVEDNEALLTYLESHYFNASDFQGEDVNPNIGDLELTELLDGETLPEGSILLSSLLNNADADFVLDAKEVVYAETDYIVYILHLNDGGGDESPHFCDDVRVRYEGSGLDGTVFDSAVNPVNLDLIDLIPAWRKVLTDFNTAETIADAADGTIAYSNHGAGVMFLPSGLGYFSSSLTDISAYSPLIFKFDLLQTTVNDHDFDGVPSYLEDLNGDGEFTVNYDDLEDTTDDDTDGDGTPDYADTDDDNDGVFSIYEDIDEDGNPGNDIGANGIAKYLDITETESNQD</sequence>
<reference evidence="10 13" key="2">
    <citation type="submission" date="2019-03" db="EMBL/GenBank/DDBJ databases">
        <title>Genomic Encyclopedia of Type Strains, Phase III (KMG-III): the genomes of soil and plant-associated and newly described type strains.</title>
        <authorList>
            <person name="Whitman W."/>
        </authorList>
    </citation>
    <scope>NUCLEOTIDE SEQUENCE [LARGE SCALE GENOMIC DNA]</scope>
    <source>
        <strain evidence="10 13">CECT 8301</strain>
    </source>
</reference>
<organism evidence="9 11">
    <name type="scientific">Algibacter lectus</name>
    <dbReference type="NCBI Taxonomy" id="221126"/>
    <lineage>
        <taxon>Bacteria</taxon>
        <taxon>Pseudomonadati</taxon>
        <taxon>Bacteroidota</taxon>
        <taxon>Flavobacteriia</taxon>
        <taxon>Flavobacteriales</taxon>
        <taxon>Flavobacteriaceae</taxon>
        <taxon>Algibacter</taxon>
    </lineage>
</organism>
<accession>A0A090WLX1</accession>
<dbReference type="EC" id="5.2.1.8" evidence="2 4"/>
<evidence type="ECO:0000313" key="12">
    <source>
        <dbReference type="Proteomes" id="UP000029644"/>
    </source>
</evidence>
<dbReference type="SUPFAM" id="SSF54534">
    <property type="entry name" value="FKBP-like"/>
    <property type="match status" value="1"/>
</dbReference>
<keyword evidence="3 4" id="KW-0697">Rotamase</keyword>
<feature type="signal peptide" evidence="6">
    <location>
        <begin position="1"/>
        <end position="21"/>
    </location>
</feature>
<evidence type="ECO:0000259" key="7">
    <source>
        <dbReference type="PROSITE" id="PS50059"/>
    </source>
</evidence>